<name>E6PJB1_9ZZZZ</name>
<evidence type="ECO:0000256" key="1">
    <source>
        <dbReference type="SAM" id="MobiDB-lite"/>
    </source>
</evidence>
<protein>
    <submittedName>
        <fullName evidence="2">Uncharacterized protein</fullName>
    </submittedName>
</protein>
<gene>
    <name evidence="2" type="ORF">CARN1_2418</name>
</gene>
<organism evidence="2">
    <name type="scientific">mine drainage metagenome</name>
    <dbReference type="NCBI Taxonomy" id="410659"/>
    <lineage>
        <taxon>unclassified sequences</taxon>
        <taxon>metagenomes</taxon>
        <taxon>ecological metagenomes</taxon>
    </lineage>
</organism>
<accession>E6PJB1</accession>
<feature type="region of interest" description="Disordered" evidence="1">
    <location>
        <begin position="23"/>
        <end position="42"/>
    </location>
</feature>
<comment type="caution">
    <text evidence="2">The sequence shown here is derived from an EMBL/GenBank/DDBJ whole genome shotgun (WGS) entry which is preliminary data.</text>
</comment>
<proteinExistence type="predicted"/>
<reference evidence="2" key="1">
    <citation type="submission" date="2009-10" db="EMBL/GenBank/DDBJ databases">
        <title>Diversity of trophic interactions inside an arsenic-rich microbial ecosystem.</title>
        <authorList>
            <person name="Bertin P.N."/>
            <person name="Heinrich-Salmeron A."/>
            <person name="Pelletier E."/>
            <person name="Goulhen-Chollet F."/>
            <person name="Arsene-Ploetze F."/>
            <person name="Gallien S."/>
            <person name="Calteau A."/>
            <person name="Vallenet D."/>
            <person name="Casiot C."/>
            <person name="Chane-Woon-Ming B."/>
            <person name="Giloteaux L."/>
            <person name="Barakat M."/>
            <person name="Bonnefoy V."/>
            <person name="Bruneel O."/>
            <person name="Chandler M."/>
            <person name="Cleiss J."/>
            <person name="Duran R."/>
            <person name="Elbaz-Poulichet F."/>
            <person name="Fonknechten N."/>
            <person name="Lauga B."/>
            <person name="Mornico D."/>
            <person name="Ortet P."/>
            <person name="Schaeffer C."/>
            <person name="Siguier P."/>
            <person name="Alexander Thil Smith A."/>
            <person name="Van Dorsselaer A."/>
            <person name="Weissenbach J."/>
            <person name="Medigue C."/>
            <person name="Le Paslier D."/>
        </authorList>
    </citation>
    <scope>NUCLEOTIDE SEQUENCE</scope>
</reference>
<evidence type="ECO:0000313" key="2">
    <source>
        <dbReference type="EMBL" id="CBH76553.1"/>
    </source>
</evidence>
<dbReference type="EMBL" id="CABL01000020">
    <property type="protein sequence ID" value="CBH76553.1"/>
    <property type="molecule type" value="Genomic_DNA"/>
</dbReference>
<sequence length="119" mass="13049">MVRCHGRSAKRCCGMRTTRSRSLRCPMRTDSKSHPGKRNSRGVVRAASIGGACMNSNSIARRAFLVNPDLRLIDIPDQAALGTGERVSHAEMARAIKDAQRECRAQRVRRRAAAASSDT</sequence>
<dbReference type="AlphaFoldDB" id="E6PJB1"/>